<organism evidence="1 2">
    <name type="scientific">Parelaphostrongylus tenuis</name>
    <name type="common">Meningeal worm</name>
    <dbReference type="NCBI Taxonomy" id="148309"/>
    <lineage>
        <taxon>Eukaryota</taxon>
        <taxon>Metazoa</taxon>
        <taxon>Ecdysozoa</taxon>
        <taxon>Nematoda</taxon>
        <taxon>Chromadorea</taxon>
        <taxon>Rhabditida</taxon>
        <taxon>Rhabditina</taxon>
        <taxon>Rhabditomorpha</taxon>
        <taxon>Strongyloidea</taxon>
        <taxon>Metastrongylidae</taxon>
        <taxon>Parelaphostrongylus</taxon>
    </lineage>
</organism>
<evidence type="ECO:0000313" key="2">
    <source>
        <dbReference type="Proteomes" id="UP001196413"/>
    </source>
</evidence>
<name>A0AAD5MHB3_PARTN</name>
<keyword evidence="2" id="KW-1185">Reference proteome</keyword>
<protein>
    <submittedName>
        <fullName evidence="1">Uncharacterized protein</fullName>
    </submittedName>
</protein>
<reference evidence="1" key="1">
    <citation type="submission" date="2021-06" db="EMBL/GenBank/DDBJ databases">
        <title>Parelaphostrongylus tenuis whole genome reference sequence.</title>
        <authorList>
            <person name="Garwood T.J."/>
            <person name="Larsen P.A."/>
            <person name="Fountain-Jones N.M."/>
            <person name="Garbe J.R."/>
            <person name="Macchietto M.G."/>
            <person name="Kania S.A."/>
            <person name="Gerhold R.W."/>
            <person name="Richards J.E."/>
            <person name="Wolf T.M."/>
        </authorList>
    </citation>
    <scope>NUCLEOTIDE SEQUENCE</scope>
    <source>
        <strain evidence="1">MNPRO001-30</strain>
        <tissue evidence="1">Meninges</tissue>
    </source>
</reference>
<dbReference type="Proteomes" id="UP001196413">
    <property type="component" value="Unassembled WGS sequence"/>
</dbReference>
<gene>
    <name evidence="1" type="ORF">KIN20_016377</name>
</gene>
<proteinExistence type="predicted"/>
<sequence>MLMLTARRQISLSSVMTALHLSVKRKPFLDDERQFQFGQCAQNEVQVELNGGFTESVMNETMVADESNKDRRSNVVNDEVYEESDVDEKAERISLELEEVEVKASSSKFLLGLESGPGIGTTVEEDHGHTVSDPAYSLVQEVFANHEETAGDMDKRIVRVRYMYYRAVPYDVSS</sequence>
<evidence type="ECO:0000313" key="1">
    <source>
        <dbReference type="EMBL" id="KAJ1358070.1"/>
    </source>
</evidence>
<dbReference type="EMBL" id="JAHQIW010003292">
    <property type="protein sequence ID" value="KAJ1358070.1"/>
    <property type="molecule type" value="Genomic_DNA"/>
</dbReference>
<dbReference type="AlphaFoldDB" id="A0AAD5MHB3"/>
<accession>A0AAD5MHB3</accession>
<comment type="caution">
    <text evidence="1">The sequence shown here is derived from an EMBL/GenBank/DDBJ whole genome shotgun (WGS) entry which is preliminary data.</text>
</comment>